<dbReference type="Pfam" id="PF07452">
    <property type="entry name" value="CHRD"/>
    <property type="match status" value="1"/>
</dbReference>
<dbReference type="AlphaFoldDB" id="A0A5C8PGE2"/>
<organism evidence="3 4">
    <name type="scientific">Vineibacter terrae</name>
    <dbReference type="NCBI Taxonomy" id="2586908"/>
    <lineage>
        <taxon>Bacteria</taxon>
        <taxon>Pseudomonadati</taxon>
        <taxon>Pseudomonadota</taxon>
        <taxon>Alphaproteobacteria</taxon>
        <taxon>Hyphomicrobiales</taxon>
        <taxon>Vineibacter</taxon>
    </lineage>
</organism>
<dbReference type="Proteomes" id="UP000321638">
    <property type="component" value="Unassembled WGS sequence"/>
</dbReference>
<comment type="caution">
    <text evidence="3">The sequence shown here is derived from an EMBL/GenBank/DDBJ whole genome shotgun (WGS) entry which is preliminary data.</text>
</comment>
<proteinExistence type="predicted"/>
<evidence type="ECO:0000313" key="4">
    <source>
        <dbReference type="Proteomes" id="UP000321638"/>
    </source>
</evidence>
<dbReference type="PROSITE" id="PS50933">
    <property type="entry name" value="CHRD"/>
    <property type="match status" value="1"/>
</dbReference>
<evidence type="ECO:0000259" key="2">
    <source>
        <dbReference type="PROSITE" id="PS50933"/>
    </source>
</evidence>
<dbReference type="InterPro" id="IPR010895">
    <property type="entry name" value="CHRD"/>
</dbReference>
<dbReference type="SMART" id="SM00754">
    <property type="entry name" value="CHRD"/>
    <property type="match status" value="1"/>
</dbReference>
<protein>
    <submittedName>
        <fullName evidence="3">CHRD domain-containing protein</fullName>
    </submittedName>
</protein>
<dbReference type="RefSeq" id="WP_147849362.1">
    <property type="nucleotide sequence ID" value="NZ_VDUZ01000029.1"/>
</dbReference>
<evidence type="ECO:0000256" key="1">
    <source>
        <dbReference type="SAM" id="SignalP"/>
    </source>
</evidence>
<keyword evidence="4" id="KW-1185">Reference proteome</keyword>
<feature type="signal peptide" evidence="1">
    <location>
        <begin position="1"/>
        <end position="28"/>
    </location>
</feature>
<feature type="domain" description="CHRD" evidence="2">
    <location>
        <begin position="29"/>
        <end position="145"/>
    </location>
</feature>
<dbReference type="OrthoDB" id="571052at2"/>
<dbReference type="EMBL" id="VDUZ01000029">
    <property type="protein sequence ID" value="TXL72893.1"/>
    <property type="molecule type" value="Genomic_DNA"/>
</dbReference>
<sequence>MFDNRRSGLAITFLVALALTGGASAAHAEMMKMKATLAGTSEVPPNTSKGQGQATFDYDSGTKKLTWNISYSGLTGPATAGHIHGPAAANANAGVAIPFAKPASPITGSATLTEAQAADLVAGRMYVNIHTAAHPGGEIRGQIGK</sequence>
<keyword evidence="1" id="KW-0732">Signal</keyword>
<name>A0A5C8PGE2_9HYPH</name>
<evidence type="ECO:0000313" key="3">
    <source>
        <dbReference type="EMBL" id="TXL72893.1"/>
    </source>
</evidence>
<reference evidence="3 4" key="1">
    <citation type="submission" date="2019-06" db="EMBL/GenBank/DDBJ databases">
        <title>New taxonomy in bacterial strain CC-CFT640, isolated from vineyard.</title>
        <authorList>
            <person name="Lin S.-Y."/>
            <person name="Tsai C.-F."/>
            <person name="Young C.-C."/>
        </authorList>
    </citation>
    <scope>NUCLEOTIDE SEQUENCE [LARGE SCALE GENOMIC DNA]</scope>
    <source>
        <strain evidence="3 4">CC-CFT640</strain>
    </source>
</reference>
<feature type="chain" id="PRO_5022948027" evidence="1">
    <location>
        <begin position="29"/>
        <end position="145"/>
    </location>
</feature>
<accession>A0A5C8PGE2</accession>
<gene>
    <name evidence="3" type="ORF">FHP25_23180</name>
</gene>